<dbReference type="KEGG" id="bpsi:IX83_03810"/>
<evidence type="ECO:0000256" key="1">
    <source>
        <dbReference type="ARBA" id="ARBA00004141"/>
    </source>
</evidence>
<evidence type="ECO:0000256" key="4">
    <source>
        <dbReference type="ARBA" id="ARBA00022475"/>
    </source>
</evidence>
<evidence type="ECO:0000256" key="3">
    <source>
        <dbReference type="ARBA" id="ARBA00022448"/>
    </source>
</evidence>
<feature type="transmembrane region" description="Helical" evidence="12">
    <location>
        <begin position="217"/>
        <end position="236"/>
    </location>
</feature>
<comment type="subcellular location">
    <subcellularLocation>
        <location evidence="12">Cell membrane</location>
        <topology evidence="12">Multi-pass membrane protein</topology>
    </subcellularLocation>
    <subcellularLocation>
        <location evidence="1">Membrane</location>
        <topology evidence="1">Multi-pass membrane protein</topology>
    </subcellularLocation>
</comment>
<feature type="transmembrane region" description="Helical" evidence="12">
    <location>
        <begin position="289"/>
        <end position="318"/>
    </location>
</feature>
<organism evidence="15 16">
    <name type="scientific">Basilea psittacipulmonis DSM 24701</name>
    <dbReference type="NCBI Taxonomy" id="1072685"/>
    <lineage>
        <taxon>Bacteria</taxon>
        <taxon>Pseudomonadati</taxon>
        <taxon>Pseudomonadota</taxon>
        <taxon>Betaproteobacteria</taxon>
        <taxon>Burkholderiales</taxon>
        <taxon>Alcaligenaceae</taxon>
        <taxon>Basilea</taxon>
    </lineage>
</organism>
<feature type="transmembrane region" description="Helical" evidence="12">
    <location>
        <begin position="426"/>
        <end position="445"/>
    </location>
</feature>
<dbReference type="Pfam" id="PF22776">
    <property type="entry name" value="K_trans_C"/>
    <property type="match status" value="1"/>
</dbReference>
<protein>
    <recommendedName>
        <fullName evidence="12">Probable potassium transport system protein Kup</fullName>
    </recommendedName>
</protein>
<dbReference type="EMBL" id="CP009238">
    <property type="protein sequence ID" value="AIL32548.1"/>
    <property type="molecule type" value="Genomic_DNA"/>
</dbReference>
<evidence type="ECO:0000313" key="16">
    <source>
        <dbReference type="Proteomes" id="UP000028945"/>
    </source>
</evidence>
<keyword evidence="11 12" id="KW-0472">Membrane</keyword>
<reference evidence="15 16" key="1">
    <citation type="journal article" date="2014" name="BMC Genomics">
        <title>A genomic perspective on a new bacterial genus and species from the Alcaligenaceae family, Basilea psittacipulmonis.</title>
        <authorList>
            <person name="Whiteson K.L."/>
            <person name="Hernandez D."/>
            <person name="Lazarevic V."/>
            <person name="Gaia N."/>
            <person name="Farinelli L."/>
            <person name="Francois P."/>
            <person name="Pilo P."/>
            <person name="Frey J."/>
            <person name="Schrenzel J."/>
        </authorList>
    </citation>
    <scope>NUCLEOTIDE SEQUENCE [LARGE SCALE GENOMIC DNA]</scope>
    <source>
        <strain evidence="15 16">DSM 24701</strain>
    </source>
</reference>
<feature type="transmembrane region" description="Helical" evidence="12">
    <location>
        <begin position="248"/>
        <end position="269"/>
    </location>
</feature>
<feature type="transmembrane region" description="Helical" evidence="12">
    <location>
        <begin position="400"/>
        <end position="420"/>
    </location>
</feature>
<keyword evidence="3 12" id="KW-0813">Transport</keyword>
<dbReference type="eggNOG" id="COG3158">
    <property type="taxonomic scope" value="Bacteria"/>
</dbReference>
<dbReference type="AlphaFoldDB" id="A0A077DHC5"/>
<evidence type="ECO:0000256" key="9">
    <source>
        <dbReference type="ARBA" id="ARBA00022989"/>
    </source>
</evidence>
<evidence type="ECO:0000259" key="13">
    <source>
        <dbReference type="Pfam" id="PF02705"/>
    </source>
</evidence>
<keyword evidence="7 12" id="KW-0769">Symport</keyword>
<feature type="domain" description="K+ potassium transporter integral membrane" evidence="13">
    <location>
        <begin position="16"/>
        <end position="465"/>
    </location>
</feature>
<dbReference type="InterPro" id="IPR023051">
    <property type="entry name" value="Kup"/>
</dbReference>
<evidence type="ECO:0000256" key="11">
    <source>
        <dbReference type="ARBA" id="ARBA00023136"/>
    </source>
</evidence>
<accession>A0A077DHC5</accession>
<gene>
    <name evidence="15" type="primary">trkD</name>
    <name evidence="12" type="synonym">kup</name>
    <name evidence="15" type="ORF">IX83_03810</name>
</gene>
<evidence type="ECO:0000256" key="10">
    <source>
        <dbReference type="ARBA" id="ARBA00023065"/>
    </source>
</evidence>
<evidence type="ECO:0000256" key="2">
    <source>
        <dbReference type="ARBA" id="ARBA00007019"/>
    </source>
</evidence>
<dbReference type="HAMAP" id="MF_01522">
    <property type="entry name" value="Kup"/>
    <property type="match status" value="1"/>
</dbReference>
<keyword evidence="16" id="KW-1185">Reference proteome</keyword>
<evidence type="ECO:0000256" key="7">
    <source>
        <dbReference type="ARBA" id="ARBA00022847"/>
    </source>
</evidence>
<keyword evidence="4 12" id="KW-1003">Cell membrane</keyword>
<proteinExistence type="inferred from homology"/>
<keyword evidence="10 12" id="KW-0406">Ion transport</keyword>
<comment type="catalytic activity">
    <reaction evidence="12">
        <text>K(+)(in) + H(+)(in) = K(+)(out) + H(+)(out)</text>
        <dbReference type="Rhea" id="RHEA:28490"/>
        <dbReference type="ChEBI" id="CHEBI:15378"/>
        <dbReference type="ChEBI" id="CHEBI:29103"/>
    </reaction>
</comment>
<dbReference type="RefSeq" id="WP_038499335.1">
    <property type="nucleotide sequence ID" value="NZ_AFWK01000107.1"/>
</dbReference>
<feature type="transmembrane region" description="Helical" evidence="12">
    <location>
        <begin position="49"/>
        <end position="72"/>
    </location>
</feature>
<dbReference type="OrthoDB" id="9805577at2"/>
<dbReference type="InterPro" id="IPR003855">
    <property type="entry name" value="K+_transporter"/>
</dbReference>
<dbReference type="GO" id="GO:0015079">
    <property type="term" value="F:potassium ion transmembrane transporter activity"/>
    <property type="evidence" value="ECO:0007669"/>
    <property type="project" value="UniProtKB-UniRule"/>
</dbReference>
<evidence type="ECO:0000259" key="14">
    <source>
        <dbReference type="Pfam" id="PF22776"/>
    </source>
</evidence>
<dbReference type="HOGENOM" id="CLU_008142_4_2_4"/>
<feature type="domain" description="K+ potassium transporter C-terminal" evidence="14">
    <location>
        <begin position="477"/>
        <end position="628"/>
    </location>
</feature>
<feature type="transmembrane region" description="Helical" evidence="12">
    <location>
        <begin position="339"/>
        <end position="362"/>
    </location>
</feature>
<keyword evidence="5 12" id="KW-0633">Potassium transport</keyword>
<comment type="function">
    <text evidence="12">Transport of potassium into the cell. Likely operates as a K(+):H(+) symporter.</text>
</comment>
<dbReference type="GO" id="GO:0015293">
    <property type="term" value="F:symporter activity"/>
    <property type="evidence" value="ECO:0007669"/>
    <property type="project" value="UniProtKB-UniRule"/>
</dbReference>
<name>A0A077DHC5_9BURK</name>
<dbReference type="PANTHER" id="PTHR30540:SF79">
    <property type="entry name" value="LOW AFFINITY POTASSIUM TRANSPORT SYSTEM PROTEIN KUP"/>
    <property type="match status" value="1"/>
</dbReference>
<comment type="similarity">
    <text evidence="2 12">Belongs to the HAK/KUP transporter (TC 2.A.72) family.</text>
</comment>
<keyword evidence="8 12" id="KW-0630">Potassium</keyword>
<feature type="transmembrane region" description="Helical" evidence="12">
    <location>
        <begin position="171"/>
        <end position="191"/>
    </location>
</feature>
<dbReference type="STRING" id="1072685.IX83_03810"/>
<evidence type="ECO:0000256" key="6">
    <source>
        <dbReference type="ARBA" id="ARBA00022692"/>
    </source>
</evidence>
<feature type="transmembrane region" description="Helical" evidence="12">
    <location>
        <begin position="103"/>
        <end position="121"/>
    </location>
</feature>
<sequence length="628" mass="69940">MSNQSGTQVRPSTALLLGALGVVYGDIGTSPLYTLRASLKSYGDALSNIHILGVLSILFWLVVLVVSVKYVIFVLRADNNGEGGIIALMELTIRGITEHKRKVFTILGIFGACLFYGDSMITPAISVLSALEGIGIVSHTLDHWVVPIALVIIVTLFIVQSRGTGTIGKFFAPVMLVWFTSLGAFGLWNIIQEPIVLKAVNPIYAIDYILHNPSQTFFLLGFVVLALTGAEALYADMGHFGRPAISRVWFALVLPALLLCYFGQGAAVYRDASVLENPFYYSLPEWALIPMVVVATMATVIACQAVISGAFSLTYQAMQLGFWPRMEVNYTSEQEEGQIFIPVVNRLLMVSVIMLVLIFQSSDRLEHAYGFAVTGTMLITSILAFSVLPRHMQGWRYWSMKALFCLFLFIDTMLFIVNALKIGDGGWIPLAAALGIFTLMMTWSSGKAYLLKAERVNKQALKPFLDLLLVDSTRRVPGTAIFMCADNEYVPTALLHNLKHNKVLQEQLLFVSVKATDVPYMADEDRYVLKDLADKAWSIDLYYGFKEEPNVPQILEKIATLHNEIDMSYMSTSYFLSRQTLVISGRGNIIRRLRNTLFGFLSRNAARSTRFYKIPPNRVVEMGMQIEL</sequence>
<keyword evidence="9 12" id="KW-1133">Transmembrane helix</keyword>
<feature type="transmembrane region" description="Helical" evidence="12">
    <location>
        <begin position="141"/>
        <end position="159"/>
    </location>
</feature>
<evidence type="ECO:0000256" key="5">
    <source>
        <dbReference type="ARBA" id="ARBA00022538"/>
    </source>
</evidence>
<evidence type="ECO:0000313" key="15">
    <source>
        <dbReference type="EMBL" id="AIL32548.1"/>
    </source>
</evidence>
<dbReference type="InterPro" id="IPR053951">
    <property type="entry name" value="K_trans_N"/>
</dbReference>
<dbReference type="InterPro" id="IPR053952">
    <property type="entry name" value="K_trans_C"/>
</dbReference>
<dbReference type="Proteomes" id="UP000028945">
    <property type="component" value="Chromosome"/>
</dbReference>
<evidence type="ECO:0000256" key="8">
    <source>
        <dbReference type="ARBA" id="ARBA00022958"/>
    </source>
</evidence>
<dbReference type="PANTHER" id="PTHR30540">
    <property type="entry name" value="OSMOTIC STRESS POTASSIUM TRANSPORTER"/>
    <property type="match status" value="1"/>
</dbReference>
<evidence type="ECO:0000256" key="12">
    <source>
        <dbReference type="HAMAP-Rule" id="MF_01522"/>
    </source>
</evidence>
<keyword evidence="6 12" id="KW-0812">Transmembrane</keyword>
<dbReference type="GO" id="GO:0005886">
    <property type="term" value="C:plasma membrane"/>
    <property type="evidence" value="ECO:0007669"/>
    <property type="project" value="UniProtKB-SubCell"/>
</dbReference>
<feature type="transmembrane region" description="Helical" evidence="12">
    <location>
        <begin position="368"/>
        <end position="388"/>
    </location>
</feature>
<dbReference type="Pfam" id="PF02705">
    <property type="entry name" value="K_trans"/>
    <property type="match status" value="1"/>
</dbReference>